<dbReference type="SUPFAM" id="SSF53756">
    <property type="entry name" value="UDP-Glycosyltransferase/glycogen phosphorylase"/>
    <property type="match status" value="1"/>
</dbReference>
<dbReference type="SUPFAM" id="SSF52540">
    <property type="entry name" value="P-loop containing nucleoside triphosphate hydrolases"/>
    <property type="match status" value="1"/>
</dbReference>
<evidence type="ECO:0000313" key="2">
    <source>
        <dbReference type="EMBL" id="MBR7792981.1"/>
    </source>
</evidence>
<dbReference type="InterPro" id="IPR027417">
    <property type="entry name" value="P-loop_NTPase"/>
</dbReference>
<evidence type="ECO:0000313" key="3">
    <source>
        <dbReference type="Proteomes" id="UP000682982"/>
    </source>
</evidence>
<comment type="caution">
    <text evidence="2">The sequence shown here is derived from an EMBL/GenBank/DDBJ whole genome shotgun (WGS) entry which is preliminary data.</text>
</comment>
<dbReference type="Pfam" id="PF05729">
    <property type="entry name" value="NACHT"/>
    <property type="match status" value="1"/>
</dbReference>
<gene>
    <name evidence="2" type="ORF">KDM87_10270</name>
</gene>
<feature type="domain" description="NACHT" evidence="1">
    <location>
        <begin position="595"/>
        <end position="757"/>
    </location>
</feature>
<dbReference type="EMBL" id="JAGSPK010000003">
    <property type="protein sequence ID" value="MBR7792981.1"/>
    <property type="molecule type" value="Genomic_DNA"/>
</dbReference>
<keyword evidence="2" id="KW-0328">Glycosyltransferase</keyword>
<keyword evidence="3" id="KW-1185">Reference proteome</keyword>
<dbReference type="EC" id="2.4.-.-" evidence="2"/>
<accession>A0ABS5H2R0</accession>
<name>A0ABS5H2R0_9BURK</name>
<dbReference type="PANTHER" id="PTHR12526">
    <property type="entry name" value="GLYCOSYLTRANSFERASE"/>
    <property type="match status" value="1"/>
</dbReference>
<dbReference type="Gene3D" id="3.40.50.300">
    <property type="entry name" value="P-loop containing nucleotide triphosphate hydrolases"/>
    <property type="match status" value="1"/>
</dbReference>
<reference evidence="2 3" key="1">
    <citation type="submission" date="2021-04" db="EMBL/GenBank/DDBJ databases">
        <title>novel species isolated from subtropical streams in China.</title>
        <authorList>
            <person name="Lu H."/>
        </authorList>
    </citation>
    <scope>NUCLEOTIDE SEQUENCE [LARGE SCALE GENOMIC DNA]</scope>
    <source>
        <strain evidence="2 3">FT147W</strain>
    </source>
</reference>
<dbReference type="GO" id="GO:0016757">
    <property type="term" value="F:glycosyltransferase activity"/>
    <property type="evidence" value="ECO:0007669"/>
    <property type="project" value="UniProtKB-KW"/>
</dbReference>
<dbReference type="InterPro" id="IPR007111">
    <property type="entry name" value="NACHT_NTPase"/>
</dbReference>
<dbReference type="Pfam" id="PF20706">
    <property type="entry name" value="GT4-conflict"/>
    <property type="match status" value="1"/>
</dbReference>
<evidence type="ECO:0000259" key="1">
    <source>
        <dbReference type="Pfam" id="PF05729"/>
    </source>
</evidence>
<organism evidence="2 3">
    <name type="scientific">Undibacterium rivi</name>
    <dbReference type="NCBI Taxonomy" id="2828729"/>
    <lineage>
        <taxon>Bacteria</taxon>
        <taxon>Pseudomonadati</taxon>
        <taxon>Pseudomonadota</taxon>
        <taxon>Betaproteobacteria</taxon>
        <taxon>Burkholderiales</taxon>
        <taxon>Oxalobacteraceae</taxon>
        <taxon>Undibacterium</taxon>
    </lineage>
</organism>
<proteinExistence type="predicted"/>
<protein>
    <submittedName>
        <fullName evidence="2">Glycosyltransferase</fullName>
        <ecNumber evidence="2">2.4.-.-</ecNumber>
    </submittedName>
</protein>
<sequence length="1208" mass="137247">MKIVFLATSWSATNGGINSINYDLCNSLYSKTSEIYCLIPSSDSTFDADEKPENIKVLKLHYEFSEYNKSLDTVTEFLNIKSSDNSDNLVWIGHDAITGGAAIFSKNSFGGLSVVFHHMDYSNYYHLKNKSAVEKKINVQKTILKTADIVFAVGPRLLTNAKRIRKADLETYEFIPGAPNFNSCFANRKFDYRIAICGRLDDDNDPIKNISAGIKASHHVLSNNSNNAGAINLIGTNSQSGSIYSRLGLSNNVAINEISYIADRESYFKELVDNDILLMPSLKEGFGLVAWEAANLGIPVLVSESSGFHEYLKQNNLESYVFSIKMRGLPISDEREIRQALLELSTNYDLWHKKAADLAQELNKISWNDVGIRFLQLLPGETSAIEPSATIEIAKPQKTKRGNTFRNRENADQIGGDFSRFEDLLSLTYKKRQVVISATEGRDFSRGAKIKFELWKVFFALREEYFLYIHPNTNLGQTIERLFQVTANKNIKIGSLHVLRKDGGESGYIQKLISQISPNINICEYSIKDYIWEFCIEESFKNSKSISAPLNYIDQSLRYKVGGNVIQDESSKSFLLTKLLDKPKCAAHLVVAPGGMGKTWLCLSLADGINHAPGQKRLVVLITAETLRIYFSEVGHNHIQINSLYDLYDAYTKACRSEESYDRETFELSVLSGNITVIIDGLDELASVLQERFDLHLFLESIYELSSGLNSSQILLTTRDNHQLNDINLNEFNIEQYELLGFSDKDWEKYARKRFRENTAKEQLKAKLLKLLSQSELQDSDGRVIPFFLDVVCSILEEDEREKNCEDFDLAVEQKDYPANNSVTDNIIYSVFRREIRRQGIGIGIDNLVELVSEVVSENGEIIDKSTLKHLFDLYYDTRSNEILQKVLLNPLFICSENHLKLKYGFLSSYFRSLYIINTITNSKFTTESLNALAKANGSNSPEIEYVKKFFFKRKEELDRHVAKLLPQILSVVRSNKDSDPKKSETARRAISGLLKIYVHSKNYSGSQISEKILDFFSNGTESHRTIDGLNVYGDFPSLDFSNTTILNSKFLDYKNFSKSKFKEAKFMYCTFDSCASEASPDSSILSATFDNSCALGDLEKLIDQVKSKESLSAKLLEEDCLTFLRSFWHSGTNFDPKLGWIKFSNRVDGLKRKNLNSLIPSYVKVKSKKSDENYYALADDFVESARRFVDNNYKDVQFKQFLEFLCK</sequence>
<keyword evidence="2" id="KW-0808">Transferase</keyword>
<dbReference type="Gene3D" id="3.40.50.2000">
    <property type="entry name" value="Glycogen Phosphorylase B"/>
    <property type="match status" value="2"/>
</dbReference>
<dbReference type="Proteomes" id="UP000682982">
    <property type="component" value="Unassembled WGS sequence"/>
</dbReference>
<dbReference type="CDD" id="cd03801">
    <property type="entry name" value="GT4_PimA-like"/>
    <property type="match status" value="1"/>
</dbReference>